<dbReference type="InterPro" id="IPR041129">
    <property type="entry name" value="CdiI_2"/>
</dbReference>
<dbReference type="Pfam" id="PF18593">
    <property type="entry name" value="CdiI_2"/>
    <property type="match status" value="1"/>
</dbReference>
<accession>A0A5P9QBJ7</accession>
<reference evidence="2 3" key="1">
    <citation type="submission" date="2019-10" db="EMBL/GenBank/DDBJ databases">
        <title>Genome sequence of Luteimicrobium xylanilyticum HY-24.</title>
        <authorList>
            <person name="Kim D.Y."/>
            <person name="Park H.-Y."/>
        </authorList>
    </citation>
    <scope>NUCLEOTIDE SEQUENCE [LARGE SCALE GENOMIC DNA]</scope>
    <source>
        <strain evidence="2 3">HY-24</strain>
    </source>
</reference>
<proteinExistence type="predicted"/>
<sequence>METLLYLAETYFHQDWDLNAPTPVGVLEEFSRSETAETVASLRSDVEAILAGDLTEDQLRNLWLRQGRSDWDPTRHGWATFRDWFDSILRALP</sequence>
<name>A0A5P9QBJ7_9MICO</name>
<dbReference type="AlphaFoldDB" id="A0A5P9QBJ7"/>
<dbReference type="KEGG" id="lxl:KDY119_02016"/>
<protein>
    <recommendedName>
        <fullName evidence="1">CdiI immunity protein domain-containing protein</fullName>
    </recommendedName>
</protein>
<organism evidence="2 3">
    <name type="scientific">Luteimicrobium xylanilyticum</name>
    <dbReference type="NCBI Taxonomy" id="1133546"/>
    <lineage>
        <taxon>Bacteria</taxon>
        <taxon>Bacillati</taxon>
        <taxon>Actinomycetota</taxon>
        <taxon>Actinomycetes</taxon>
        <taxon>Micrococcales</taxon>
        <taxon>Luteimicrobium</taxon>
    </lineage>
</organism>
<dbReference type="Proteomes" id="UP000326702">
    <property type="component" value="Chromosome"/>
</dbReference>
<evidence type="ECO:0000313" key="3">
    <source>
        <dbReference type="Proteomes" id="UP000326702"/>
    </source>
</evidence>
<evidence type="ECO:0000259" key="1">
    <source>
        <dbReference type="Pfam" id="PF18593"/>
    </source>
</evidence>
<evidence type="ECO:0000313" key="2">
    <source>
        <dbReference type="EMBL" id="QFU98500.1"/>
    </source>
</evidence>
<keyword evidence="3" id="KW-1185">Reference proteome</keyword>
<gene>
    <name evidence="2" type="ORF">KDY119_02016</name>
</gene>
<dbReference type="EMBL" id="CP045529">
    <property type="protein sequence ID" value="QFU98500.1"/>
    <property type="molecule type" value="Genomic_DNA"/>
</dbReference>
<dbReference type="CDD" id="cd20687">
    <property type="entry name" value="CdiI_Ykris-like"/>
    <property type="match status" value="1"/>
</dbReference>
<dbReference type="RefSeq" id="WP_036949959.1">
    <property type="nucleotide sequence ID" value="NZ_BAABIH010000025.1"/>
</dbReference>
<dbReference type="OrthoDB" id="4827963at2"/>
<feature type="domain" description="CdiI immunity protein" evidence="1">
    <location>
        <begin position="2"/>
        <end position="91"/>
    </location>
</feature>